<sequence>MNQGTTILHHLCTIQTKYVGKVEGSRNTLVKLSLSDILYVLYGPSKKGSAITSLSTYPAIKIHLENVIRSRENDMLSIECLIG</sequence>
<reference evidence="1" key="1">
    <citation type="submission" date="2021-08" db="EMBL/GenBank/DDBJ databases">
        <authorList>
            <person name="Misof B."/>
            <person name="Oliver O."/>
            <person name="Podsiadlowski L."/>
            <person name="Donath A."/>
            <person name="Peters R."/>
            <person name="Mayer C."/>
            <person name="Rust J."/>
            <person name="Gunkel S."/>
            <person name="Lesny P."/>
            <person name="Martin S."/>
            <person name="Oeyen J.P."/>
            <person name="Petersen M."/>
            <person name="Panagiotis P."/>
            <person name="Wilbrandt J."/>
            <person name="Tanja T."/>
        </authorList>
    </citation>
    <scope>NUCLEOTIDE SEQUENCE</scope>
    <source>
        <strain evidence="1">GBR_01_08_01A</strain>
        <tissue evidence="1">Thorax + abdomen</tissue>
    </source>
</reference>
<proteinExistence type="predicted"/>
<evidence type="ECO:0000313" key="2">
    <source>
        <dbReference type="Proteomes" id="UP001258017"/>
    </source>
</evidence>
<accession>A0AAD9R8V8</accession>
<organism evidence="1 2">
    <name type="scientific">Odynerus spinipes</name>
    <dbReference type="NCBI Taxonomy" id="1348599"/>
    <lineage>
        <taxon>Eukaryota</taxon>
        <taxon>Metazoa</taxon>
        <taxon>Ecdysozoa</taxon>
        <taxon>Arthropoda</taxon>
        <taxon>Hexapoda</taxon>
        <taxon>Insecta</taxon>
        <taxon>Pterygota</taxon>
        <taxon>Neoptera</taxon>
        <taxon>Endopterygota</taxon>
        <taxon>Hymenoptera</taxon>
        <taxon>Apocrita</taxon>
        <taxon>Aculeata</taxon>
        <taxon>Vespoidea</taxon>
        <taxon>Vespidae</taxon>
        <taxon>Eumeninae</taxon>
        <taxon>Odynerus</taxon>
    </lineage>
</organism>
<evidence type="ECO:0000313" key="1">
    <source>
        <dbReference type="EMBL" id="KAK2575338.1"/>
    </source>
</evidence>
<reference evidence="1" key="2">
    <citation type="journal article" date="2023" name="Commun. Biol.">
        <title>Intrasexual cuticular hydrocarbon dimorphism in a wasp sheds light on hydrocarbon biosynthesis genes in Hymenoptera.</title>
        <authorList>
            <person name="Moris V.C."/>
            <person name="Podsiadlowski L."/>
            <person name="Martin S."/>
            <person name="Oeyen J.P."/>
            <person name="Donath A."/>
            <person name="Petersen M."/>
            <person name="Wilbrandt J."/>
            <person name="Misof B."/>
            <person name="Liedtke D."/>
            <person name="Thamm M."/>
            <person name="Scheiner R."/>
            <person name="Schmitt T."/>
            <person name="Niehuis O."/>
        </authorList>
    </citation>
    <scope>NUCLEOTIDE SEQUENCE</scope>
    <source>
        <strain evidence="1">GBR_01_08_01A</strain>
    </source>
</reference>
<dbReference type="EMBL" id="JAIFRP010004442">
    <property type="protein sequence ID" value="KAK2575338.1"/>
    <property type="molecule type" value="Genomic_DNA"/>
</dbReference>
<gene>
    <name evidence="1" type="ORF">KPH14_012250</name>
</gene>
<protein>
    <submittedName>
        <fullName evidence="1">Uncharacterized protein</fullName>
    </submittedName>
</protein>
<dbReference type="Proteomes" id="UP001258017">
    <property type="component" value="Unassembled WGS sequence"/>
</dbReference>
<keyword evidence="2" id="KW-1185">Reference proteome</keyword>
<name>A0AAD9R8V8_9HYME</name>
<dbReference type="AlphaFoldDB" id="A0AAD9R8V8"/>
<comment type="caution">
    <text evidence="1">The sequence shown here is derived from an EMBL/GenBank/DDBJ whole genome shotgun (WGS) entry which is preliminary data.</text>
</comment>